<proteinExistence type="inferred from homology"/>
<dbReference type="GO" id="GO:0006281">
    <property type="term" value="P:DNA repair"/>
    <property type="evidence" value="ECO:0007669"/>
    <property type="project" value="UniProtKB-KW"/>
</dbReference>
<keyword evidence="1" id="KW-0234">DNA repair</keyword>
<comment type="caution">
    <text evidence="3">The sequence shown here is derived from an EMBL/GenBank/DDBJ whole genome shotgun (WGS) entry which is preliminary data.</text>
</comment>
<keyword evidence="4" id="KW-1185">Reference proteome</keyword>
<evidence type="ECO:0000313" key="4">
    <source>
        <dbReference type="Proteomes" id="UP001152795"/>
    </source>
</evidence>
<dbReference type="GO" id="GO:0043139">
    <property type="term" value="F:5'-3' DNA helicase activity"/>
    <property type="evidence" value="ECO:0007669"/>
    <property type="project" value="UniProtKB-EC"/>
</dbReference>
<keyword evidence="1 3" id="KW-0347">Helicase</keyword>
<keyword evidence="1" id="KW-0378">Hydrolase</keyword>
<dbReference type="InterPro" id="IPR051055">
    <property type="entry name" value="PIF1_helicase"/>
</dbReference>
<comment type="similarity">
    <text evidence="1">Belongs to the helicase family.</text>
</comment>
<dbReference type="GO" id="GO:0016787">
    <property type="term" value="F:hydrolase activity"/>
    <property type="evidence" value="ECO:0007669"/>
    <property type="project" value="UniProtKB-KW"/>
</dbReference>
<accession>A0A6S7FKP1</accession>
<dbReference type="Gene3D" id="3.40.50.300">
    <property type="entry name" value="P-loop containing nucleotide triphosphate hydrolases"/>
    <property type="match status" value="1"/>
</dbReference>
<evidence type="ECO:0000313" key="3">
    <source>
        <dbReference type="EMBL" id="CAB3977852.1"/>
    </source>
</evidence>
<dbReference type="PANTHER" id="PTHR47642:SF5">
    <property type="entry name" value="ATP-DEPENDENT DNA HELICASE"/>
    <property type="match status" value="1"/>
</dbReference>
<evidence type="ECO:0000256" key="1">
    <source>
        <dbReference type="RuleBase" id="RU363044"/>
    </source>
</evidence>
<feature type="domain" description="DNA helicase Pif1-like DEAD-box helicase" evidence="2">
    <location>
        <begin position="3"/>
        <end position="198"/>
    </location>
</feature>
<dbReference type="PANTHER" id="PTHR47642">
    <property type="entry name" value="ATP-DEPENDENT DNA HELICASE"/>
    <property type="match status" value="1"/>
</dbReference>
<comment type="cofactor">
    <cofactor evidence="1">
        <name>Mg(2+)</name>
        <dbReference type="ChEBI" id="CHEBI:18420"/>
    </cofactor>
</comment>
<dbReference type="GO" id="GO:0000723">
    <property type="term" value="P:telomere maintenance"/>
    <property type="evidence" value="ECO:0007669"/>
    <property type="project" value="InterPro"/>
</dbReference>
<protein>
    <recommendedName>
        <fullName evidence="1">ATP-dependent DNA helicase</fullName>
        <ecNumber evidence="1">5.6.2.3</ecNumber>
    </recommendedName>
</protein>
<dbReference type="Proteomes" id="UP001152795">
    <property type="component" value="Unassembled WGS sequence"/>
</dbReference>
<keyword evidence="1" id="KW-0547">Nucleotide-binding</keyword>
<dbReference type="SUPFAM" id="SSF52540">
    <property type="entry name" value="P-loop containing nucleoside triphosphate hydrolases"/>
    <property type="match status" value="1"/>
</dbReference>
<keyword evidence="1" id="KW-0233">DNA recombination</keyword>
<dbReference type="InterPro" id="IPR010285">
    <property type="entry name" value="DNA_helicase_pif1-like_DEAD"/>
</dbReference>
<reference evidence="3" key="1">
    <citation type="submission" date="2020-04" db="EMBL/GenBank/DDBJ databases">
        <authorList>
            <person name="Alioto T."/>
            <person name="Alioto T."/>
            <person name="Gomez Garrido J."/>
        </authorList>
    </citation>
    <scope>NUCLEOTIDE SEQUENCE</scope>
    <source>
        <strain evidence="3">A484AB</strain>
    </source>
</reference>
<name>A0A6S7FKP1_PARCT</name>
<dbReference type="OrthoDB" id="5983684at2759"/>
<dbReference type="GO" id="GO:0005524">
    <property type="term" value="F:ATP binding"/>
    <property type="evidence" value="ECO:0007669"/>
    <property type="project" value="UniProtKB-KW"/>
</dbReference>
<comment type="catalytic activity">
    <reaction evidence="1">
        <text>ATP + H2O = ADP + phosphate + H(+)</text>
        <dbReference type="Rhea" id="RHEA:13065"/>
        <dbReference type="ChEBI" id="CHEBI:15377"/>
        <dbReference type="ChEBI" id="CHEBI:15378"/>
        <dbReference type="ChEBI" id="CHEBI:30616"/>
        <dbReference type="ChEBI" id="CHEBI:43474"/>
        <dbReference type="ChEBI" id="CHEBI:456216"/>
        <dbReference type="EC" id="5.6.2.3"/>
    </reaction>
</comment>
<dbReference type="InterPro" id="IPR027417">
    <property type="entry name" value="P-loop_NTPase"/>
</dbReference>
<gene>
    <name evidence="3" type="ORF">PACLA_8A029997</name>
</gene>
<dbReference type="Pfam" id="PF05970">
    <property type="entry name" value="PIF1"/>
    <property type="match status" value="1"/>
</dbReference>
<sequence length="223" mass="25397">MRLFLSGGAGVGKSTGPNALYEALIRYLNSQPQNDPDDVSVVKVASSGKAAFNIRGNTLHSAFKIPANRGFNYCTLDRDRFNTIRSQLQRMQVIFIDEISMVGSAMFNFLDLRLQQIVGTKEPFGGLSIITVGDLFQLKPVFDNWIFENSKDGYAALATNLWQKYFQMFELSEVMRQREDKEFAEILNRIREGNHTEADIKILKERILNISSQHSTFLIIQYL</sequence>
<dbReference type="EC" id="5.6.2.3" evidence="1"/>
<keyword evidence="1" id="KW-0227">DNA damage</keyword>
<dbReference type="EMBL" id="CACRXK020000075">
    <property type="protein sequence ID" value="CAB3977852.1"/>
    <property type="molecule type" value="Genomic_DNA"/>
</dbReference>
<evidence type="ECO:0000259" key="2">
    <source>
        <dbReference type="Pfam" id="PF05970"/>
    </source>
</evidence>
<keyword evidence="1" id="KW-0067">ATP-binding</keyword>
<organism evidence="3 4">
    <name type="scientific">Paramuricea clavata</name>
    <name type="common">Red gorgonian</name>
    <name type="synonym">Violescent sea-whip</name>
    <dbReference type="NCBI Taxonomy" id="317549"/>
    <lineage>
        <taxon>Eukaryota</taxon>
        <taxon>Metazoa</taxon>
        <taxon>Cnidaria</taxon>
        <taxon>Anthozoa</taxon>
        <taxon>Octocorallia</taxon>
        <taxon>Malacalcyonacea</taxon>
        <taxon>Plexauridae</taxon>
        <taxon>Paramuricea</taxon>
    </lineage>
</organism>
<dbReference type="AlphaFoldDB" id="A0A6S7FKP1"/>
<dbReference type="GO" id="GO:0006310">
    <property type="term" value="P:DNA recombination"/>
    <property type="evidence" value="ECO:0007669"/>
    <property type="project" value="UniProtKB-KW"/>
</dbReference>